<dbReference type="PATRIC" id="fig|1095749.3.peg.14"/>
<evidence type="ECO:0000313" key="2">
    <source>
        <dbReference type="Proteomes" id="UP000006457"/>
    </source>
</evidence>
<name>I3DKA6_9PAST</name>
<proteinExistence type="predicted"/>
<protein>
    <submittedName>
        <fullName evidence="1">Uncharacterized protein</fullName>
    </submittedName>
</protein>
<dbReference type="AlphaFoldDB" id="I3DKA6"/>
<dbReference type="RefSeq" id="WP_005758303.1">
    <property type="nucleotide sequence ID" value="NZ_AJSX01000003.1"/>
</dbReference>
<comment type="caution">
    <text evidence="1">The sequence shown here is derived from an EMBL/GenBank/DDBJ whole genome shotgun (WGS) entry which is preliminary data.</text>
</comment>
<reference evidence="1 2" key="1">
    <citation type="submission" date="2012-03" db="EMBL/GenBank/DDBJ databases">
        <authorList>
            <person name="Harkins D.M."/>
            <person name="Madupu R."/>
            <person name="Durkin A.S."/>
            <person name="Torralba M."/>
            <person name="Methe B."/>
            <person name="Sutton G.G."/>
            <person name="Nelson K.E."/>
        </authorList>
    </citation>
    <scope>NUCLEOTIDE SEQUENCE [LARGE SCALE GENOMIC DNA]</scope>
    <source>
        <strain evidence="1 2">CCUG 2042</strain>
    </source>
</reference>
<organism evidence="1 2">
    <name type="scientific">Pasteurella bettyae CCUG 2042</name>
    <dbReference type="NCBI Taxonomy" id="1095749"/>
    <lineage>
        <taxon>Bacteria</taxon>
        <taxon>Pseudomonadati</taxon>
        <taxon>Pseudomonadota</taxon>
        <taxon>Gammaproteobacteria</taxon>
        <taxon>Pasteurellales</taxon>
        <taxon>Pasteurellaceae</taxon>
        <taxon>Pasteurella</taxon>
    </lineage>
</organism>
<keyword evidence="2" id="KW-1185">Reference proteome</keyword>
<dbReference type="Proteomes" id="UP000006457">
    <property type="component" value="Unassembled WGS sequence"/>
</dbReference>
<gene>
    <name evidence="1" type="ORF">HMPREF1052_2050</name>
</gene>
<sequence>MAYQNSNRGRLQDKSKGKIDLWALQNTLKTQGRMITHLSRSYEMLKGLVDLLRDEVADLTEIVEQKRKPWWKRWLKH</sequence>
<evidence type="ECO:0000313" key="1">
    <source>
        <dbReference type="EMBL" id="EIJ72149.1"/>
    </source>
</evidence>
<dbReference type="EMBL" id="AJSX01000003">
    <property type="protein sequence ID" value="EIJ72149.1"/>
    <property type="molecule type" value="Genomic_DNA"/>
</dbReference>
<accession>I3DKA6</accession>